<gene>
    <name evidence="2" type="ORF">ABID56_001844</name>
</gene>
<accession>A0ABV2KVX1</accession>
<dbReference type="EMBL" id="JBEPMX010000008">
    <property type="protein sequence ID" value="MET3683735.1"/>
    <property type="molecule type" value="Genomic_DNA"/>
</dbReference>
<sequence>MQQYKLYDAKEIERLKRELQIYKQSLEATNSHNPLDHFVRLQRDLHDLKVEFSMFKGEVKNMKEHFKDKTEEFEEQNKNNSSQIQTVSESLNQIKQNVTTNSQDDYKTQVTDLLNKMELVINRTEENMTTLKEHTNTTKERPLKTANYKNERGSKTAPRQISEYRKLHNMLQSHNQVTQQNPNYSSSYNQRLMQSKPLNKHGRAINTSNQNKTAKYNNLEFNKNIITRVSKPENNIMKTESLTEHKNNGHSQVKDSLSQDNRINNREPKQDRDIEHSHEKVTPTNQQNNKMPMIDDSYHEASDENNKMMQDTKSDCNDEPKSRLRRKNNKKNLSSLWAFFIEKLR</sequence>
<evidence type="ECO:0000256" key="1">
    <source>
        <dbReference type="SAM" id="MobiDB-lite"/>
    </source>
</evidence>
<proteinExistence type="predicted"/>
<reference evidence="2 3" key="1">
    <citation type="submission" date="2024-06" db="EMBL/GenBank/DDBJ databases">
        <title>Genomic Encyclopedia of Type Strains, Phase IV (KMG-IV): sequencing the most valuable type-strain genomes for metagenomic binning, comparative biology and taxonomic classification.</title>
        <authorList>
            <person name="Goeker M."/>
        </authorList>
    </citation>
    <scope>NUCLEOTIDE SEQUENCE [LARGE SCALE GENOMIC DNA]</scope>
    <source>
        <strain evidence="2 3">DSM 23520</strain>
    </source>
</reference>
<dbReference type="RefSeq" id="WP_354220395.1">
    <property type="nucleotide sequence ID" value="NZ_JBEPMX010000008.1"/>
</dbReference>
<evidence type="ECO:0000313" key="3">
    <source>
        <dbReference type="Proteomes" id="UP001549167"/>
    </source>
</evidence>
<evidence type="ECO:0000313" key="2">
    <source>
        <dbReference type="EMBL" id="MET3683735.1"/>
    </source>
</evidence>
<comment type="caution">
    <text evidence="2">The sequence shown here is derived from an EMBL/GenBank/DDBJ whole genome shotgun (WGS) entry which is preliminary data.</text>
</comment>
<name>A0ABV2KVX1_9BACI</name>
<feature type="compositionally biased region" description="Polar residues" evidence="1">
    <location>
        <begin position="249"/>
        <end position="262"/>
    </location>
</feature>
<feature type="compositionally biased region" description="Basic and acidic residues" evidence="1">
    <location>
        <begin position="263"/>
        <end position="281"/>
    </location>
</feature>
<organism evidence="2 3">
    <name type="scientific">Alkalibacillus flavidus</name>
    <dbReference type="NCBI Taxonomy" id="546021"/>
    <lineage>
        <taxon>Bacteria</taxon>
        <taxon>Bacillati</taxon>
        <taxon>Bacillota</taxon>
        <taxon>Bacilli</taxon>
        <taxon>Bacillales</taxon>
        <taxon>Bacillaceae</taxon>
        <taxon>Alkalibacillus</taxon>
    </lineage>
</organism>
<protein>
    <submittedName>
        <fullName evidence="2">Uncharacterized protein</fullName>
    </submittedName>
</protein>
<feature type="compositionally biased region" description="Basic and acidic residues" evidence="1">
    <location>
        <begin position="296"/>
        <end position="322"/>
    </location>
</feature>
<dbReference type="Proteomes" id="UP001549167">
    <property type="component" value="Unassembled WGS sequence"/>
</dbReference>
<keyword evidence="3" id="KW-1185">Reference proteome</keyword>
<feature type="region of interest" description="Disordered" evidence="1">
    <location>
        <begin position="241"/>
        <end position="328"/>
    </location>
</feature>